<protein>
    <recommendedName>
        <fullName evidence="6">Glutathione S-transferase</fullName>
    </recommendedName>
</protein>
<dbReference type="Pfam" id="PF02798">
    <property type="entry name" value="GST_N"/>
    <property type="match status" value="1"/>
</dbReference>
<feature type="domain" description="GST C-terminal" evidence="3">
    <location>
        <begin position="84"/>
        <end position="206"/>
    </location>
</feature>
<dbReference type="STRING" id="1685382.AVJ23_03835"/>
<dbReference type="PANTHER" id="PTHR44051">
    <property type="entry name" value="GLUTATHIONE S-TRANSFERASE-RELATED"/>
    <property type="match status" value="1"/>
</dbReference>
<dbReference type="Gene3D" id="1.20.1050.10">
    <property type="match status" value="1"/>
</dbReference>
<dbReference type="AlphaFoldDB" id="A0A0W7WMB3"/>
<dbReference type="Proteomes" id="UP000054396">
    <property type="component" value="Unassembled WGS sequence"/>
</dbReference>
<evidence type="ECO:0000259" key="2">
    <source>
        <dbReference type="PROSITE" id="PS50404"/>
    </source>
</evidence>
<evidence type="ECO:0000256" key="1">
    <source>
        <dbReference type="RuleBase" id="RU003494"/>
    </source>
</evidence>
<dbReference type="PANTHER" id="PTHR44051:SF8">
    <property type="entry name" value="GLUTATHIONE S-TRANSFERASE GSTA"/>
    <property type="match status" value="1"/>
</dbReference>
<evidence type="ECO:0008006" key="6">
    <source>
        <dbReference type="Google" id="ProtNLM"/>
    </source>
</evidence>
<evidence type="ECO:0000259" key="3">
    <source>
        <dbReference type="PROSITE" id="PS50405"/>
    </source>
</evidence>
<dbReference type="RefSeq" id="WP_058860845.1">
    <property type="nucleotide sequence ID" value="NZ_LPXO01000002.1"/>
</dbReference>
<feature type="domain" description="GST N-terminal" evidence="2">
    <location>
        <begin position="1"/>
        <end position="80"/>
    </location>
</feature>
<dbReference type="InterPro" id="IPR040079">
    <property type="entry name" value="Glutathione_S-Trfase"/>
</dbReference>
<keyword evidence="5" id="KW-1185">Reference proteome</keyword>
<dbReference type="EMBL" id="LPXO01000002">
    <property type="protein sequence ID" value="KUF11726.1"/>
    <property type="molecule type" value="Genomic_DNA"/>
</dbReference>
<dbReference type="Pfam" id="PF00043">
    <property type="entry name" value="GST_C"/>
    <property type="match status" value="1"/>
</dbReference>
<dbReference type="InterPro" id="IPR010987">
    <property type="entry name" value="Glutathione-S-Trfase_C-like"/>
</dbReference>
<dbReference type="Gene3D" id="3.40.30.10">
    <property type="entry name" value="Glutaredoxin"/>
    <property type="match status" value="1"/>
</dbReference>
<dbReference type="SUPFAM" id="SSF52833">
    <property type="entry name" value="Thioredoxin-like"/>
    <property type="match status" value="1"/>
</dbReference>
<comment type="caution">
    <text evidence="4">The sequence shown here is derived from an EMBL/GenBank/DDBJ whole genome shotgun (WGS) entry which is preliminary data.</text>
</comment>
<dbReference type="CDD" id="cd00570">
    <property type="entry name" value="GST_N_family"/>
    <property type="match status" value="1"/>
</dbReference>
<gene>
    <name evidence="4" type="ORF">AVJ23_03835</name>
</gene>
<dbReference type="PROSITE" id="PS50404">
    <property type="entry name" value="GST_NTER"/>
    <property type="match status" value="1"/>
</dbReference>
<name>A0A0W7WMB3_9RHOB</name>
<dbReference type="SUPFAM" id="SSF47616">
    <property type="entry name" value="GST C-terminal domain-like"/>
    <property type="match status" value="1"/>
</dbReference>
<reference evidence="4 5" key="1">
    <citation type="submission" date="2015-12" db="EMBL/GenBank/DDBJ databases">
        <authorList>
            <person name="Shamseldin A."/>
            <person name="Moawad H."/>
            <person name="Abd El-Rahim W.M."/>
            <person name="Sadowsky M.J."/>
        </authorList>
    </citation>
    <scope>NUCLEOTIDE SEQUENCE [LARGE SCALE GENOMIC DNA]</scope>
    <source>
        <strain evidence="4 5">SJ5A-1</strain>
    </source>
</reference>
<dbReference type="InterPro" id="IPR036249">
    <property type="entry name" value="Thioredoxin-like_sf"/>
</dbReference>
<dbReference type="OrthoDB" id="9810080at2"/>
<proteinExistence type="inferred from homology"/>
<dbReference type="InterPro" id="IPR004045">
    <property type="entry name" value="Glutathione_S-Trfase_N"/>
</dbReference>
<sequence length="206" mass="22701">MELYHWPMSHNARKARALARHLGVEVEEIALSMQDKDHKADSFLAINPMGQVPAIKDGDYSVWEANAVLIYLAAQSPNDLLGQSAQEWGHITQWMTWQSVELSPVVVPLHVENYFKRVRGLDADAAKRDAALAKLRVLLKVLDDALVGKDHLVGGRLTVADFAVAGDFTHAKNANFPFSDFPNVARWLAGIEALPAWADTTPPTLG</sequence>
<comment type="similarity">
    <text evidence="1">Belongs to the GST superfamily.</text>
</comment>
<evidence type="ECO:0000313" key="5">
    <source>
        <dbReference type="Proteomes" id="UP000054396"/>
    </source>
</evidence>
<dbReference type="InterPro" id="IPR004046">
    <property type="entry name" value="GST_C"/>
</dbReference>
<evidence type="ECO:0000313" key="4">
    <source>
        <dbReference type="EMBL" id="KUF11726.1"/>
    </source>
</evidence>
<dbReference type="SFLD" id="SFLDS00019">
    <property type="entry name" value="Glutathione_Transferase_(cytos"/>
    <property type="match status" value="1"/>
</dbReference>
<accession>A0A0W7WMB3</accession>
<organism evidence="4 5">
    <name type="scientific">Pseudoponticoccus marisrubri</name>
    <dbReference type="NCBI Taxonomy" id="1685382"/>
    <lineage>
        <taxon>Bacteria</taxon>
        <taxon>Pseudomonadati</taxon>
        <taxon>Pseudomonadota</taxon>
        <taxon>Alphaproteobacteria</taxon>
        <taxon>Rhodobacterales</taxon>
        <taxon>Roseobacteraceae</taxon>
        <taxon>Pseudoponticoccus</taxon>
    </lineage>
</organism>
<dbReference type="InterPro" id="IPR036282">
    <property type="entry name" value="Glutathione-S-Trfase_C_sf"/>
</dbReference>
<dbReference type="SFLD" id="SFLDG00358">
    <property type="entry name" value="Main_(cytGST)"/>
    <property type="match status" value="1"/>
</dbReference>
<dbReference type="PROSITE" id="PS50405">
    <property type="entry name" value="GST_CTER"/>
    <property type="match status" value="1"/>
</dbReference>